<dbReference type="OrthoDB" id="5288602at2"/>
<feature type="binding site" evidence="14">
    <location>
        <position position="326"/>
    </location>
    <ligand>
        <name>substrate</name>
    </ligand>
</feature>
<comment type="pathway">
    <text evidence="3 12">Cofactor biosynthesis; riboflavin biosynthesis; 5-amino-6-(D-ribitylamino)uracil from GTP: step 3/4.</text>
</comment>
<organism evidence="17 18">
    <name type="scientific">Bdellovibrio bacteriovorus</name>
    <dbReference type="NCBI Taxonomy" id="959"/>
    <lineage>
        <taxon>Bacteria</taxon>
        <taxon>Pseudomonadati</taxon>
        <taxon>Bdellovibrionota</taxon>
        <taxon>Bdellovibrionia</taxon>
        <taxon>Bdellovibrionales</taxon>
        <taxon>Pseudobdellovibrionaceae</taxon>
        <taxon>Bdellovibrio</taxon>
    </lineage>
</organism>
<dbReference type="PROSITE" id="PS00903">
    <property type="entry name" value="CYT_DCMP_DEAMINASES_1"/>
    <property type="match status" value="1"/>
</dbReference>
<evidence type="ECO:0000256" key="9">
    <source>
        <dbReference type="ARBA" id="ARBA00022857"/>
    </source>
</evidence>
<dbReference type="InterPro" id="IPR024072">
    <property type="entry name" value="DHFR-like_dom_sf"/>
</dbReference>
<evidence type="ECO:0000256" key="7">
    <source>
        <dbReference type="ARBA" id="ARBA00022723"/>
    </source>
</evidence>
<reference evidence="17 18" key="1">
    <citation type="submission" date="2016-03" db="EMBL/GenBank/DDBJ databases">
        <authorList>
            <person name="Ploux O."/>
        </authorList>
    </citation>
    <scope>NUCLEOTIDE SEQUENCE [LARGE SCALE GENOMIC DNA]</scope>
    <source>
        <strain evidence="17 18">EC13</strain>
    </source>
</reference>
<dbReference type="SUPFAM" id="SSF53597">
    <property type="entry name" value="Dihydrofolate reductase-like"/>
    <property type="match status" value="1"/>
</dbReference>
<dbReference type="Pfam" id="PF01872">
    <property type="entry name" value="RibD_C"/>
    <property type="match status" value="1"/>
</dbReference>
<dbReference type="EMBL" id="LUKD01000001">
    <property type="protein sequence ID" value="KYG68615.1"/>
    <property type="molecule type" value="Genomic_DNA"/>
</dbReference>
<comment type="pathway">
    <text evidence="2 12">Cofactor biosynthesis; riboflavin biosynthesis; 5-amino-6-(D-ribitylamino)uracil from GTP: step 2/4.</text>
</comment>
<gene>
    <name evidence="17" type="ORF">AZI87_05100</name>
</gene>
<dbReference type="GO" id="GO:0008270">
    <property type="term" value="F:zinc ion binding"/>
    <property type="evidence" value="ECO:0007669"/>
    <property type="project" value="InterPro"/>
</dbReference>
<comment type="function">
    <text evidence="1 12">Converts 2,5-diamino-6-(ribosylamino)-4(3h)-pyrimidinone 5'-phosphate into 5-amino-6-(ribosylamino)-2,4(1h,3h)-pyrimidinedione 5'-phosphate.</text>
</comment>
<dbReference type="Gene3D" id="3.40.140.10">
    <property type="entry name" value="Cytidine Deaminase, domain 2"/>
    <property type="match status" value="1"/>
</dbReference>
<dbReference type="UniPathway" id="UPA00275">
    <property type="reaction ID" value="UER00401"/>
</dbReference>
<dbReference type="PROSITE" id="PS51747">
    <property type="entry name" value="CYT_DCMP_DEAMINASES_2"/>
    <property type="match status" value="1"/>
</dbReference>
<keyword evidence="8 12" id="KW-0862">Zinc</keyword>
<name>A0A162GP74_BDEBC</name>
<keyword evidence="12" id="KW-0378">Hydrolase</keyword>
<dbReference type="CDD" id="cd01284">
    <property type="entry name" value="Riboflavin_deaminase-reductase"/>
    <property type="match status" value="1"/>
</dbReference>
<comment type="similarity">
    <text evidence="5 12">In the C-terminal section; belongs to the HTP reductase family.</text>
</comment>
<comment type="catalytic activity">
    <reaction evidence="12">
        <text>2,5-diamino-6-hydroxy-4-(5-phosphoribosylamino)-pyrimidine + H2O + H(+) = 5-amino-6-(5-phospho-D-ribosylamino)uracil + NH4(+)</text>
        <dbReference type="Rhea" id="RHEA:21868"/>
        <dbReference type="ChEBI" id="CHEBI:15377"/>
        <dbReference type="ChEBI" id="CHEBI:15378"/>
        <dbReference type="ChEBI" id="CHEBI:28938"/>
        <dbReference type="ChEBI" id="CHEBI:58453"/>
        <dbReference type="ChEBI" id="CHEBI:58614"/>
        <dbReference type="EC" id="3.5.4.26"/>
    </reaction>
</comment>
<dbReference type="EC" id="3.5.4.26" evidence="12"/>
<evidence type="ECO:0000313" key="18">
    <source>
        <dbReference type="Proteomes" id="UP000075799"/>
    </source>
</evidence>
<dbReference type="RefSeq" id="WP_063205308.1">
    <property type="nucleotide sequence ID" value="NZ_LUKD01000001.1"/>
</dbReference>
<dbReference type="Proteomes" id="UP000075799">
    <property type="component" value="Unassembled WGS sequence"/>
</dbReference>
<comment type="caution">
    <text evidence="17">The sequence shown here is derived from an EMBL/GenBank/DDBJ whole genome shotgun (WGS) entry which is preliminary data.</text>
</comment>
<evidence type="ECO:0000259" key="16">
    <source>
        <dbReference type="PROSITE" id="PS51747"/>
    </source>
</evidence>
<evidence type="ECO:0000256" key="3">
    <source>
        <dbReference type="ARBA" id="ARBA00004910"/>
    </source>
</evidence>
<keyword evidence="6 12" id="KW-0686">Riboflavin biosynthesis</keyword>
<evidence type="ECO:0000256" key="10">
    <source>
        <dbReference type="ARBA" id="ARBA00023002"/>
    </source>
</evidence>
<proteinExistence type="inferred from homology"/>
<sequence>MELIKPLSIPAKGTKLSPEQAMRLAISEAYKGATRVSPNPLVGAVVLDADGGFISCGHHEFYGGPHAEVNALKDLSPEILKGAHVFVTLEPCAHEGKTPSCAKMMAKLPLKKVTFGLIDPNPLVAGQGADILKNAGIEAEVFSSKNSDEDQEIKTLLEEVCEAFLWNFRKKKVFVVLKMASSIDGQVALKSGESQWITGPQSREYVHYLRACYDAIVVGKGTIDFDNPSLNIRHPEIKKNNKVVVIDGEGELLYRFDELKLSEVHAPENIFWCVAEEAKERVDKTLSKLKKAPQIVYVKTNVGGDLDLEALLAQLYTKGLRSVMVEGGAMTASSFISSGLVNRLYMFQAPIIMGSGGARSWTETVRISEMKNKIHIKNPRYLTFGNDFMITGTLS</sequence>
<evidence type="ECO:0000256" key="8">
    <source>
        <dbReference type="ARBA" id="ARBA00022833"/>
    </source>
</evidence>
<protein>
    <recommendedName>
        <fullName evidence="12">Riboflavin biosynthesis protein RibD</fullName>
    </recommendedName>
    <domain>
        <recommendedName>
            <fullName evidence="12">Diaminohydroxyphosphoribosylaminopyrimidine deaminase</fullName>
            <shortName evidence="12">DRAP deaminase</shortName>
            <ecNumber evidence="12">3.5.4.26</ecNumber>
        </recommendedName>
        <alternativeName>
            <fullName evidence="12">Riboflavin-specific deaminase</fullName>
        </alternativeName>
    </domain>
    <domain>
        <recommendedName>
            <fullName evidence="12">5-amino-6-(5-phosphoribosylamino)uracil reductase</fullName>
            <ecNumber evidence="12">1.1.1.193</ecNumber>
        </recommendedName>
        <alternativeName>
            <fullName evidence="12">HTP reductase</fullName>
        </alternativeName>
    </domain>
</protein>
<evidence type="ECO:0000256" key="4">
    <source>
        <dbReference type="ARBA" id="ARBA00005259"/>
    </source>
</evidence>
<keyword evidence="7 12" id="KW-0479">Metal-binding</keyword>
<dbReference type="GO" id="GO:0008835">
    <property type="term" value="F:diaminohydroxyphosphoribosylaminopyrimidine deaminase activity"/>
    <property type="evidence" value="ECO:0007669"/>
    <property type="project" value="UniProtKB-EC"/>
</dbReference>
<feature type="binding site" evidence="14">
    <location>
        <position position="194"/>
    </location>
    <ligand>
        <name>substrate</name>
    </ligand>
</feature>
<evidence type="ECO:0000256" key="1">
    <source>
        <dbReference type="ARBA" id="ARBA00002151"/>
    </source>
</evidence>
<evidence type="ECO:0000256" key="15">
    <source>
        <dbReference type="PIRSR" id="PIRSR006769-3"/>
    </source>
</evidence>
<dbReference type="SUPFAM" id="SSF53927">
    <property type="entry name" value="Cytidine deaminase-like"/>
    <property type="match status" value="1"/>
</dbReference>
<keyword evidence="9 12" id="KW-0521">NADP</keyword>
<evidence type="ECO:0000256" key="6">
    <source>
        <dbReference type="ARBA" id="ARBA00022619"/>
    </source>
</evidence>
<feature type="binding site" evidence="14">
    <location>
        <position position="210"/>
    </location>
    <ligand>
        <name>substrate</name>
    </ligand>
</feature>
<evidence type="ECO:0000256" key="2">
    <source>
        <dbReference type="ARBA" id="ARBA00004882"/>
    </source>
</evidence>
<feature type="binding site" evidence="15">
    <location>
        <position position="101"/>
    </location>
    <ligand>
        <name>Zn(2+)</name>
        <dbReference type="ChEBI" id="CHEBI:29105"/>
        <note>catalytic</note>
    </ligand>
</feature>
<comment type="similarity">
    <text evidence="4 12">In the N-terminal section; belongs to the cytidine and deoxycytidylate deaminase family.</text>
</comment>
<feature type="binding site" evidence="14">
    <location>
        <position position="222"/>
    </location>
    <ligand>
        <name>NADP(+)</name>
        <dbReference type="ChEBI" id="CHEBI:58349"/>
    </ligand>
</feature>
<dbReference type="GO" id="GO:0008703">
    <property type="term" value="F:5-amino-6-(5-phosphoribosylamino)uracil reductase activity"/>
    <property type="evidence" value="ECO:0007669"/>
    <property type="project" value="UniProtKB-EC"/>
</dbReference>
<dbReference type="InterPro" id="IPR050765">
    <property type="entry name" value="Riboflavin_Biosynth_HTPR"/>
</dbReference>
<dbReference type="AlphaFoldDB" id="A0A162GP74"/>
<keyword evidence="10 12" id="KW-0560">Oxidoreductase</keyword>
<feature type="binding site" evidence="14">
    <location>
        <position position="196"/>
    </location>
    <ligand>
        <name>NADP(+)</name>
        <dbReference type="ChEBI" id="CHEBI:58349"/>
    </ligand>
</feature>
<dbReference type="GO" id="GO:0009231">
    <property type="term" value="P:riboflavin biosynthetic process"/>
    <property type="evidence" value="ECO:0007669"/>
    <property type="project" value="UniProtKB-UniPathway"/>
</dbReference>
<keyword evidence="11" id="KW-0511">Multifunctional enzyme</keyword>
<dbReference type="InterPro" id="IPR016192">
    <property type="entry name" value="APOBEC/CMP_deaminase_Zn-bd"/>
</dbReference>
<comment type="cofactor">
    <cofactor evidence="12 15">
        <name>Zn(2+)</name>
        <dbReference type="ChEBI" id="CHEBI:29105"/>
    </cofactor>
    <text evidence="12 15">Binds 1 zinc ion.</text>
</comment>
<feature type="binding site" evidence="14">
    <location>
        <begin position="328"/>
        <end position="334"/>
    </location>
    <ligand>
        <name>NADP(+)</name>
        <dbReference type="ChEBI" id="CHEBI:58349"/>
    </ligand>
</feature>
<dbReference type="Pfam" id="PF00383">
    <property type="entry name" value="dCMP_cyt_deam_1"/>
    <property type="match status" value="1"/>
</dbReference>
<evidence type="ECO:0000256" key="5">
    <source>
        <dbReference type="ARBA" id="ARBA00007417"/>
    </source>
</evidence>
<dbReference type="PANTHER" id="PTHR38011">
    <property type="entry name" value="DIHYDROFOLATE REDUCTASE FAMILY PROTEIN (AFU_ORTHOLOGUE AFUA_8G06820)"/>
    <property type="match status" value="1"/>
</dbReference>
<evidence type="ECO:0000256" key="12">
    <source>
        <dbReference type="PIRNR" id="PIRNR006769"/>
    </source>
</evidence>
<dbReference type="EC" id="1.1.1.193" evidence="12"/>
<dbReference type="PIRSF" id="PIRSF006769">
    <property type="entry name" value="RibD"/>
    <property type="match status" value="1"/>
</dbReference>
<evidence type="ECO:0000256" key="14">
    <source>
        <dbReference type="PIRSR" id="PIRSR006769-2"/>
    </source>
</evidence>
<comment type="catalytic activity">
    <reaction evidence="12">
        <text>5-amino-6-(5-phospho-D-ribitylamino)uracil + NADP(+) = 5-amino-6-(5-phospho-D-ribosylamino)uracil + NADPH + H(+)</text>
        <dbReference type="Rhea" id="RHEA:17845"/>
        <dbReference type="ChEBI" id="CHEBI:15378"/>
        <dbReference type="ChEBI" id="CHEBI:57783"/>
        <dbReference type="ChEBI" id="CHEBI:58349"/>
        <dbReference type="ChEBI" id="CHEBI:58421"/>
        <dbReference type="ChEBI" id="CHEBI:58453"/>
        <dbReference type="EC" id="1.1.1.193"/>
    </reaction>
</comment>
<feature type="binding site" evidence="15">
    <location>
        <position position="66"/>
    </location>
    <ligand>
        <name>Zn(2+)</name>
        <dbReference type="ChEBI" id="CHEBI:29105"/>
        <note>catalytic</note>
    </ligand>
</feature>
<feature type="binding site" evidence="14">
    <location>
        <position position="180"/>
    </location>
    <ligand>
        <name>NADP(+)</name>
        <dbReference type="ChEBI" id="CHEBI:58349"/>
    </ligand>
</feature>
<feature type="binding site" evidence="14">
    <location>
        <position position="230"/>
    </location>
    <ligand>
        <name>substrate</name>
    </ligand>
</feature>
<dbReference type="PANTHER" id="PTHR38011:SF7">
    <property type="entry name" value="2,5-DIAMINO-6-RIBOSYLAMINO-4(3H)-PYRIMIDINONE 5'-PHOSPHATE REDUCTASE"/>
    <property type="match status" value="1"/>
</dbReference>
<dbReference type="InterPro" id="IPR004794">
    <property type="entry name" value="Eubact_RibD"/>
</dbReference>
<dbReference type="Gene3D" id="3.40.430.10">
    <property type="entry name" value="Dihydrofolate Reductase, subunit A"/>
    <property type="match status" value="1"/>
</dbReference>
<dbReference type="InterPro" id="IPR016193">
    <property type="entry name" value="Cytidine_deaminase-like"/>
</dbReference>
<feature type="binding site" evidence="14">
    <location>
        <position position="226"/>
    </location>
    <ligand>
        <name>NADP(+)</name>
        <dbReference type="ChEBI" id="CHEBI:58349"/>
    </ligand>
</feature>
<feature type="active site" description="Proton donor" evidence="13">
    <location>
        <position position="68"/>
    </location>
</feature>
<feature type="binding site" evidence="15">
    <location>
        <position position="92"/>
    </location>
    <ligand>
        <name>Zn(2+)</name>
        <dbReference type="ChEBI" id="CHEBI:29105"/>
        <note>catalytic</note>
    </ligand>
</feature>
<dbReference type="InterPro" id="IPR002125">
    <property type="entry name" value="CMP_dCMP_dom"/>
</dbReference>
<feature type="domain" description="CMP/dCMP-type deaminase" evidence="16">
    <location>
        <begin position="16"/>
        <end position="140"/>
    </location>
</feature>
<evidence type="ECO:0000256" key="13">
    <source>
        <dbReference type="PIRSR" id="PIRSR006769-1"/>
    </source>
</evidence>
<evidence type="ECO:0000313" key="17">
    <source>
        <dbReference type="EMBL" id="KYG68615.1"/>
    </source>
</evidence>
<feature type="binding site" evidence="14">
    <location>
        <position position="233"/>
    </location>
    <ligand>
        <name>substrate</name>
    </ligand>
</feature>
<accession>A0A162GP74</accession>
<dbReference type="InterPro" id="IPR002734">
    <property type="entry name" value="RibDG_C"/>
</dbReference>
<dbReference type="NCBIfam" id="TIGR00326">
    <property type="entry name" value="eubact_ribD"/>
    <property type="match status" value="1"/>
</dbReference>
<evidence type="ECO:0000256" key="11">
    <source>
        <dbReference type="ARBA" id="ARBA00023268"/>
    </source>
</evidence>